<evidence type="ECO:0000256" key="1">
    <source>
        <dbReference type="SAM" id="Phobius"/>
    </source>
</evidence>
<dbReference type="RefSeq" id="WP_159445987.1">
    <property type="nucleotide sequence ID" value="NZ_FUYA01000008.1"/>
</dbReference>
<name>A0A1T4WKU3_9BACT</name>
<accession>A0A1T4WKU3</accession>
<dbReference type="SUPFAM" id="SSF54523">
    <property type="entry name" value="Pili subunits"/>
    <property type="match status" value="1"/>
</dbReference>
<evidence type="ECO:0000313" key="2">
    <source>
        <dbReference type="EMBL" id="SKA77525.1"/>
    </source>
</evidence>
<dbReference type="EMBL" id="FUYA01000008">
    <property type="protein sequence ID" value="SKA77525.1"/>
    <property type="molecule type" value="Genomic_DNA"/>
</dbReference>
<reference evidence="2 3" key="1">
    <citation type="submission" date="2017-02" db="EMBL/GenBank/DDBJ databases">
        <authorList>
            <person name="Peterson S.W."/>
        </authorList>
    </citation>
    <scope>NUCLEOTIDE SEQUENCE [LARGE SCALE GENOMIC DNA]</scope>
    <source>
        <strain evidence="2 3">DSM 18034</strain>
    </source>
</reference>
<keyword evidence="1" id="KW-1133">Transmembrane helix</keyword>
<dbReference type="STRING" id="1121442.SAMN02745702_02359"/>
<organism evidence="2 3">
    <name type="scientific">Desulfobaculum bizertense DSM 18034</name>
    <dbReference type="NCBI Taxonomy" id="1121442"/>
    <lineage>
        <taxon>Bacteria</taxon>
        <taxon>Pseudomonadati</taxon>
        <taxon>Thermodesulfobacteriota</taxon>
        <taxon>Desulfovibrionia</taxon>
        <taxon>Desulfovibrionales</taxon>
        <taxon>Desulfovibrionaceae</taxon>
        <taxon>Desulfobaculum</taxon>
    </lineage>
</organism>
<keyword evidence="3" id="KW-1185">Reference proteome</keyword>
<dbReference type="InterPro" id="IPR045584">
    <property type="entry name" value="Pilin-like"/>
</dbReference>
<dbReference type="Proteomes" id="UP000189733">
    <property type="component" value="Unassembled WGS sequence"/>
</dbReference>
<protein>
    <submittedName>
        <fullName evidence="2">Prepilin-type N-terminal cleavage/methylation domain-containing protein</fullName>
    </submittedName>
</protein>
<gene>
    <name evidence="2" type="ORF">SAMN02745702_02359</name>
</gene>
<keyword evidence="1" id="KW-0812">Transmembrane</keyword>
<keyword evidence="1" id="KW-0472">Membrane</keyword>
<dbReference type="InterPro" id="IPR012902">
    <property type="entry name" value="N_methyl_site"/>
</dbReference>
<feature type="transmembrane region" description="Helical" evidence="1">
    <location>
        <begin position="12"/>
        <end position="34"/>
    </location>
</feature>
<sequence>MQTLQAGRRAEGFTLLELMLVLCLVSILVGWSCLSLRQIWRGRGLSGCEEHFSTLCEHARNRAILSGFPCVLEYSFQRHCWRTRLLPPQSISLDNAVGEQWALGAGLRVREILLEQGKHIRGGVGKLFFSTRGRTHRAVVVFEDAEGEQLPLAVRSVIPGCERCPLPQQFLQAKAVQ</sequence>
<dbReference type="NCBIfam" id="TIGR02532">
    <property type="entry name" value="IV_pilin_GFxxxE"/>
    <property type="match status" value="1"/>
</dbReference>
<dbReference type="Pfam" id="PF07963">
    <property type="entry name" value="N_methyl"/>
    <property type="match status" value="1"/>
</dbReference>
<dbReference type="AlphaFoldDB" id="A0A1T4WKU3"/>
<proteinExistence type="predicted"/>
<evidence type="ECO:0000313" key="3">
    <source>
        <dbReference type="Proteomes" id="UP000189733"/>
    </source>
</evidence>